<evidence type="ECO:0000256" key="4">
    <source>
        <dbReference type="ARBA" id="ARBA00012483"/>
    </source>
</evidence>
<evidence type="ECO:0000256" key="7">
    <source>
        <dbReference type="ARBA" id="ARBA00022723"/>
    </source>
</evidence>
<feature type="transmembrane region" description="Helical" evidence="15">
    <location>
        <begin position="260"/>
        <end position="280"/>
    </location>
</feature>
<comment type="subcellular location">
    <subcellularLocation>
        <location evidence="2">Membrane</location>
        <topology evidence="2">Single-pass membrane protein</topology>
    </subcellularLocation>
</comment>
<evidence type="ECO:0000256" key="9">
    <source>
        <dbReference type="ARBA" id="ARBA00022771"/>
    </source>
</evidence>
<dbReference type="GO" id="GO:0061630">
    <property type="term" value="F:ubiquitin protein ligase activity"/>
    <property type="evidence" value="ECO:0007669"/>
    <property type="project" value="UniProtKB-EC"/>
</dbReference>
<dbReference type="GO" id="GO:0030247">
    <property type="term" value="F:polysaccharide binding"/>
    <property type="evidence" value="ECO:0007669"/>
    <property type="project" value="InterPro"/>
</dbReference>
<evidence type="ECO:0000256" key="6">
    <source>
        <dbReference type="ARBA" id="ARBA00022692"/>
    </source>
</evidence>
<keyword evidence="10" id="KW-0833">Ubl conjugation pathway</keyword>
<dbReference type="PANTHER" id="PTHR46279:SF9">
    <property type="entry name" value="OS01G0116300 PROTEIN"/>
    <property type="match status" value="1"/>
</dbReference>
<comment type="catalytic activity">
    <reaction evidence="1">
        <text>S-ubiquitinyl-[E2 ubiquitin-conjugating enzyme]-L-cysteine + [acceptor protein]-L-lysine = [E2 ubiquitin-conjugating enzyme]-L-cysteine + N(6)-ubiquitinyl-[acceptor protein]-L-lysine.</text>
        <dbReference type="EC" id="2.3.2.27"/>
    </reaction>
</comment>
<comment type="caution">
    <text evidence="18">The sequence shown here is derived from an EMBL/GenBank/DDBJ whole genome shotgun (WGS) entry which is preliminary data.</text>
</comment>
<evidence type="ECO:0000256" key="1">
    <source>
        <dbReference type="ARBA" id="ARBA00000900"/>
    </source>
</evidence>
<dbReference type="GO" id="GO:0016020">
    <property type="term" value="C:membrane"/>
    <property type="evidence" value="ECO:0007669"/>
    <property type="project" value="UniProtKB-SubCell"/>
</dbReference>
<evidence type="ECO:0000256" key="13">
    <source>
        <dbReference type="ARBA" id="ARBA00023136"/>
    </source>
</evidence>
<keyword evidence="19" id="KW-1185">Reference proteome</keyword>
<feature type="domain" description="Wall-associated receptor kinase galacturonan-binding" evidence="17">
    <location>
        <begin position="32"/>
        <end position="107"/>
    </location>
</feature>
<evidence type="ECO:0000256" key="15">
    <source>
        <dbReference type="SAM" id="Phobius"/>
    </source>
</evidence>
<keyword evidence="5" id="KW-0808">Transferase</keyword>
<proteinExistence type="inferred from homology"/>
<dbReference type="PANTHER" id="PTHR46279">
    <property type="entry name" value="RING/U-BOX SUPERFAMILY PROTEIN"/>
    <property type="match status" value="1"/>
</dbReference>
<accession>A0AAD8M3N5</accession>
<evidence type="ECO:0000256" key="14">
    <source>
        <dbReference type="ARBA" id="ARBA00024209"/>
    </source>
</evidence>
<evidence type="ECO:0000256" key="5">
    <source>
        <dbReference type="ARBA" id="ARBA00022679"/>
    </source>
</evidence>
<reference evidence="18" key="2">
    <citation type="submission" date="2023-05" db="EMBL/GenBank/DDBJ databases">
        <authorList>
            <person name="Schelkunov M.I."/>
        </authorList>
    </citation>
    <scope>NUCLEOTIDE SEQUENCE</scope>
    <source>
        <strain evidence="18">Hsosn_3</strain>
        <tissue evidence="18">Leaf</tissue>
    </source>
</reference>
<keyword evidence="6 15" id="KW-0812">Transmembrane</keyword>
<dbReference type="GO" id="GO:0008270">
    <property type="term" value="F:zinc ion binding"/>
    <property type="evidence" value="ECO:0007669"/>
    <property type="project" value="UniProtKB-KW"/>
</dbReference>
<evidence type="ECO:0000313" key="18">
    <source>
        <dbReference type="EMBL" id="KAK1359641.1"/>
    </source>
</evidence>
<dbReference type="EMBL" id="JAUIZM010000010">
    <property type="protein sequence ID" value="KAK1359641.1"/>
    <property type="molecule type" value="Genomic_DNA"/>
</dbReference>
<keyword evidence="8 16" id="KW-0732">Signal</keyword>
<evidence type="ECO:0000256" key="12">
    <source>
        <dbReference type="ARBA" id="ARBA00022989"/>
    </source>
</evidence>
<keyword evidence="12 15" id="KW-1133">Transmembrane helix</keyword>
<name>A0AAD8M3N5_9APIA</name>
<evidence type="ECO:0000256" key="3">
    <source>
        <dbReference type="ARBA" id="ARBA00004906"/>
    </source>
</evidence>
<organism evidence="18 19">
    <name type="scientific">Heracleum sosnowskyi</name>
    <dbReference type="NCBI Taxonomy" id="360622"/>
    <lineage>
        <taxon>Eukaryota</taxon>
        <taxon>Viridiplantae</taxon>
        <taxon>Streptophyta</taxon>
        <taxon>Embryophyta</taxon>
        <taxon>Tracheophyta</taxon>
        <taxon>Spermatophyta</taxon>
        <taxon>Magnoliopsida</taxon>
        <taxon>eudicotyledons</taxon>
        <taxon>Gunneridae</taxon>
        <taxon>Pentapetalae</taxon>
        <taxon>asterids</taxon>
        <taxon>campanulids</taxon>
        <taxon>Apiales</taxon>
        <taxon>Apiaceae</taxon>
        <taxon>Apioideae</taxon>
        <taxon>apioid superclade</taxon>
        <taxon>Tordylieae</taxon>
        <taxon>Tordyliinae</taxon>
        <taxon>Heracleum</taxon>
    </lineage>
</organism>
<dbReference type="EC" id="2.3.2.27" evidence="4"/>
<evidence type="ECO:0000313" key="19">
    <source>
        <dbReference type="Proteomes" id="UP001237642"/>
    </source>
</evidence>
<evidence type="ECO:0000256" key="8">
    <source>
        <dbReference type="ARBA" id="ARBA00022729"/>
    </source>
</evidence>
<dbReference type="AlphaFoldDB" id="A0AAD8M3N5"/>
<sequence length="339" mass="37087">MGSQVVHLLLVILVLAITGVVEAKPEVADEECRTKRCSRHGPAIRFPFHLKDRQPEHCGLPGFRVSCHEGETLLELQYLANTSLQGSQLFLSTEQPVHSINYKSQEMKHDLFIPFYINNVTLVSTSTSWPSAIVPPPFGGAGSSTNVNTTFSSCSSRVSGHLYLLITSLSGQAFPVYYFDGITGFDQPSITSCTKVFNSSFPFYMFGGSFNPINWSTPNCGKCEAKGKYCLKNTSSNIGTPDYSTVCLSRGQGSIKLIEGIIPGATLVVVVLVVLLYYMIRSYGQKKVMASNRDKIEALEAGLGSVTDQLQQLEAGIQDRFNNIEGVLNKLSESMKLKA</sequence>
<evidence type="ECO:0000259" key="17">
    <source>
        <dbReference type="Pfam" id="PF13947"/>
    </source>
</evidence>
<reference evidence="18" key="1">
    <citation type="submission" date="2023-02" db="EMBL/GenBank/DDBJ databases">
        <title>Genome of toxic invasive species Heracleum sosnowskyi carries increased number of genes despite the absence of recent whole-genome duplications.</title>
        <authorList>
            <person name="Schelkunov M."/>
            <person name="Shtratnikova V."/>
            <person name="Makarenko M."/>
            <person name="Klepikova A."/>
            <person name="Omelchenko D."/>
            <person name="Novikova G."/>
            <person name="Obukhova E."/>
            <person name="Bogdanov V."/>
            <person name="Penin A."/>
            <person name="Logacheva M."/>
        </authorList>
    </citation>
    <scope>NUCLEOTIDE SEQUENCE</scope>
    <source>
        <strain evidence="18">Hsosn_3</strain>
        <tissue evidence="18">Leaf</tissue>
    </source>
</reference>
<evidence type="ECO:0000256" key="2">
    <source>
        <dbReference type="ARBA" id="ARBA00004167"/>
    </source>
</evidence>
<comment type="similarity">
    <text evidence="14">Belongs to the RING-type zinc finger family. ATL subfamily.</text>
</comment>
<dbReference type="Pfam" id="PF13947">
    <property type="entry name" value="GUB_WAK_bind"/>
    <property type="match status" value="1"/>
</dbReference>
<comment type="pathway">
    <text evidence="3">Protein modification; protein ubiquitination.</text>
</comment>
<evidence type="ECO:0000256" key="11">
    <source>
        <dbReference type="ARBA" id="ARBA00022833"/>
    </source>
</evidence>
<protein>
    <recommendedName>
        <fullName evidence="4">RING-type E3 ubiquitin transferase</fullName>
        <ecNumber evidence="4">2.3.2.27</ecNumber>
    </recommendedName>
</protein>
<dbReference type="InterPro" id="IPR025287">
    <property type="entry name" value="WAK_GUB"/>
</dbReference>
<feature type="signal peptide" evidence="16">
    <location>
        <begin position="1"/>
        <end position="23"/>
    </location>
</feature>
<dbReference type="InterPro" id="IPR046948">
    <property type="entry name" value="ATL20-22-like"/>
</dbReference>
<feature type="chain" id="PRO_5042224265" description="RING-type E3 ubiquitin transferase" evidence="16">
    <location>
        <begin position="24"/>
        <end position="339"/>
    </location>
</feature>
<dbReference type="Proteomes" id="UP001237642">
    <property type="component" value="Unassembled WGS sequence"/>
</dbReference>
<evidence type="ECO:0000256" key="16">
    <source>
        <dbReference type="SAM" id="SignalP"/>
    </source>
</evidence>
<keyword evidence="9" id="KW-0863">Zinc-finger</keyword>
<keyword evidence="11" id="KW-0862">Zinc</keyword>
<evidence type="ECO:0000256" key="10">
    <source>
        <dbReference type="ARBA" id="ARBA00022786"/>
    </source>
</evidence>
<keyword evidence="7" id="KW-0479">Metal-binding</keyword>
<gene>
    <name evidence="18" type="ORF">POM88_044115</name>
</gene>
<keyword evidence="13 15" id="KW-0472">Membrane</keyword>